<evidence type="ECO:0000256" key="9">
    <source>
        <dbReference type="ARBA" id="ARBA00023053"/>
    </source>
</evidence>
<evidence type="ECO:0000256" key="4">
    <source>
        <dbReference type="ARBA" id="ARBA00013213"/>
    </source>
</evidence>
<dbReference type="EC" id="1.1.1.3" evidence="4 14"/>
<dbReference type="HOGENOM" id="CLU_009116_1_2_9"/>
<dbReference type="InterPro" id="IPR019811">
    <property type="entry name" value="HDH_CS"/>
</dbReference>
<feature type="binding site" evidence="13">
    <location>
        <position position="197"/>
    </location>
    <ligand>
        <name>L-homoserine</name>
        <dbReference type="ChEBI" id="CHEBI:57476"/>
    </ligand>
</feature>
<keyword evidence="13 14" id="KW-0521">NADP</keyword>
<dbReference type="UniPathway" id="UPA00050">
    <property type="reaction ID" value="UER00063"/>
</dbReference>
<organism evidence="18 19">
    <name type="scientific">Desulfitobacterium hafniense DP7</name>
    <dbReference type="NCBI Taxonomy" id="537010"/>
    <lineage>
        <taxon>Bacteria</taxon>
        <taxon>Bacillati</taxon>
        <taxon>Bacillota</taxon>
        <taxon>Clostridia</taxon>
        <taxon>Eubacteriales</taxon>
        <taxon>Desulfitobacteriaceae</taxon>
        <taxon>Desulfitobacterium</taxon>
    </lineage>
</organism>
<evidence type="ECO:0000313" key="18">
    <source>
        <dbReference type="EMBL" id="EHL04047.1"/>
    </source>
</evidence>
<feature type="active site" description="Proton donor" evidence="12">
    <location>
        <position position="212"/>
    </location>
</feature>
<dbReference type="PATRIC" id="fig|537010.4.peg.4968"/>
<evidence type="ECO:0000256" key="2">
    <source>
        <dbReference type="ARBA" id="ARBA00005062"/>
    </source>
</evidence>
<dbReference type="Gene3D" id="3.40.50.720">
    <property type="entry name" value="NAD(P)-binding Rossmann-like Domain"/>
    <property type="match status" value="1"/>
</dbReference>
<evidence type="ECO:0000256" key="13">
    <source>
        <dbReference type="PIRSR" id="PIRSR036497-2"/>
    </source>
</evidence>
<dbReference type="Proteomes" id="UP000004416">
    <property type="component" value="Unassembled WGS sequence"/>
</dbReference>
<evidence type="ECO:0000256" key="8">
    <source>
        <dbReference type="ARBA" id="ARBA00023002"/>
    </source>
</evidence>
<feature type="domain" description="Aspartate/homoserine dehydrogenase NAD-binding" evidence="17">
    <location>
        <begin position="19"/>
        <end position="136"/>
    </location>
</feature>
<dbReference type="InterPro" id="IPR022697">
    <property type="entry name" value="HDH_short"/>
</dbReference>
<keyword evidence="8 14" id="KW-0560">Oxidoreductase</keyword>
<dbReference type="GO" id="GO:0050661">
    <property type="term" value="F:NADP binding"/>
    <property type="evidence" value="ECO:0007669"/>
    <property type="project" value="InterPro"/>
</dbReference>
<keyword evidence="9" id="KW-0915">Sodium</keyword>
<evidence type="ECO:0000256" key="15">
    <source>
        <dbReference type="RuleBase" id="RU004171"/>
    </source>
</evidence>
<dbReference type="Pfam" id="PF00742">
    <property type="entry name" value="Homoserine_dh"/>
    <property type="match status" value="1"/>
</dbReference>
<comment type="pathway">
    <text evidence="1 14">Amino-acid biosynthesis; L-threonine biosynthesis; L-threonine from L-aspartate: step 3/5.</text>
</comment>
<evidence type="ECO:0000256" key="3">
    <source>
        <dbReference type="ARBA" id="ARBA00006753"/>
    </source>
</evidence>
<accession>G9XWG7</accession>
<evidence type="ECO:0000256" key="5">
    <source>
        <dbReference type="ARBA" id="ARBA00013376"/>
    </source>
</evidence>
<feature type="binding site" evidence="13">
    <location>
        <begin position="19"/>
        <end position="24"/>
    </location>
    <ligand>
        <name>NADP(+)</name>
        <dbReference type="ChEBI" id="CHEBI:58349"/>
    </ligand>
</feature>
<evidence type="ECO:0000313" key="19">
    <source>
        <dbReference type="Proteomes" id="UP000004416"/>
    </source>
</evidence>
<name>G9XWG7_DESHA</name>
<dbReference type="GO" id="GO:0004412">
    <property type="term" value="F:homoserine dehydrogenase activity"/>
    <property type="evidence" value="ECO:0007669"/>
    <property type="project" value="UniProtKB-EC"/>
</dbReference>
<dbReference type="AlphaFoldDB" id="G9XWG7"/>
<comment type="pathway">
    <text evidence="2 14">Amino-acid biosynthesis; L-methionine biosynthesis via de novo pathway; L-homoserine from L-aspartate: step 3/3.</text>
</comment>
<dbReference type="PANTHER" id="PTHR43331">
    <property type="entry name" value="HOMOSERINE DEHYDROGENASE"/>
    <property type="match status" value="1"/>
</dbReference>
<evidence type="ECO:0000256" key="10">
    <source>
        <dbReference type="ARBA" id="ARBA00023167"/>
    </source>
</evidence>
<evidence type="ECO:0000256" key="1">
    <source>
        <dbReference type="ARBA" id="ARBA00005056"/>
    </source>
</evidence>
<dbReference type="EMBL" id="AFZX01000139">
    <property type="protein sequence ID" value="EHL04047.1"/>
    <property type="molecule type" value="Genomic_DNA"/>
</dbReference>
<feature type="domain" description="Homoserine dehydrogenase catalytic" evidence="16">
    <location>
        <begin position="144"/>
        <end position="332"/>
    </location>
</feature>
<dbReference type="GO" id="GO:0009086">
    <property type="term" value="P:methionine biosynthetic process"/>
    <property type="evidence" value="ECO:0007669"/>
    <property type="project" value="UniProtKB-KW"/>
</dbReference>
<dbReference type="PROSITE" id="PS01042">
    <property type="entry name" value="HOMOSER_DHGENASE"/>
    <property type="match status" value="1"/>
</dbReference>
<dbReference type="InterPro" id="IPR005106">
    <property type="entry name" value="Asp/hSer_DH_NAD-bd"/>
</dbReference>
<evidence type="ECO:0000256" key="7">
    <source>
        <dbReference type="ARBA" id="ARBA00022697"/>
    </source>
</evidence>
<feature type="binding site" evidence="13">
    <location>
        <position position="112"/>
    </location>
    <ligand>
        <name>NADPH</name>
        <dbReference type="ChEBI" id="CHEBI:57783"/>
    </ligand>
</feature>
<evidence type="ECO:0000256" key="12">
    <source>
        <dbReference type="PIRSR" id="PIRSR036497-1"/>
    </source>
</evidence>
<evidence type="ECO:0000256" key="14">
    <source>
        <dbReference type="RuleBase" id="RU000579"/>
    </source>
</evidence>
<dbReference type="InterPro" id="IPR001342">
    <property type="entry name" value="HDH_cat"/>
</dbReference>
<evidence type="ECO:0000259" key="17">
    <source>
        <dbReference type="Pfam" id="PF03447"/>
    </source>
</evidence>
<dbReference type="PIRSF" id="PIRSF036497">
    <property type="entry name" value="HDH_short"/>
    <property type="match status" value="1"/>
</dbReference>
<dbReference type="Pfam" id="PF03447">
    <property type="entry name" value="NAD_binding_3"/>
    <property type="match status" value="1"/>
</dbReference>
<evidence type="ECO:0000256" key="11">
    <source>
        <dbReference type="ARBA" id="ARBA00048841"/>
    </source>
</evidence>
<dbReference type="SUPFAM" id="SSF51735">
    <property type="entry name" value="NAD(P)-binding Rossmann-fold domains"/>
    <property type="match status" value="1"/>
</dbReference>
<evidence type="ECO:0000259" key="16">
    <source>
        <dbReference type="Pfam" id="PF00742"/>
    </source>
</evidence>
<comment type="catalytic activity">
    <reaction evidence="11">
        <text>L-homoserine + NADP(+) = L-aspartate 4-semialdehyde + NADPH + H(+)</text>
        <dbReference type="Rhea" id="RHEA:15761"/>
        <dbReference type="ChEBI" id="CHEBI:15378"/>
        <dbReference type="ChEBI" id="CHEBI:57476"/>
        <dbReference type="ChEBI" id="CHEBI:57783"/>
        <dbReference type="ChEBI" id="CHEBI:58349"/>
        <dbReference type="ChEBI" id="CHEBI:537519"/>
        <dbReference type="EC" id="1.1.1.3"/>
    </reaction>
    <physiologicalReaction direction="right-to-left" evidence="11">
        <dbReference type="Rhea" id="RHEA:15763"/>
    </physiologicalReaction>
</comment>
<comment type="similarity">
    <text evidence="3 15">Belongs to the homoserine dehydrogenase family.</text>
</comment>
<comment type="caution">
    <text evidence="18">The sequence shown here is derived from an EMBL/GenBank/DDBJ whole genome shotgun (WGS) entry which is preliminary data.</text>
</comment>
<keyword evidence="10 14" id="KW-0486">Methionine biosynthesis</keyword>
<evidence type="ECO:0000256" key="6">
    <source>
        <dbReference type="ARBA" id="ARBA00022605"/>
    </source>
</evidence>
<dbReference type="FunFam" id="3.30.360.10:FF:000005">
    <property type="entry name" value="Homoserine dehydrogenase"/>
    <property type="match status" value="1"/>
</dbReference>
<gene>
    <name evidence="18" type="ORF">HMPREF0322_05334</name>
</gene>
<dbReference type="NCBIfam" id="NF004976">
    <property type="entry name" value="PRK06349.1"/>
    <property type="match status" value="1"/>
</dbReference>
<dbReference type="Gene3D" id="3.30.360.10">
    <property type="entry name" value="Dihydrodipicolinate Reductase, domain 2"/>
    <property type="match status" value="1"/>
</dbReference>
<dbReference type="InterPro" id="IPR036291">
    <property type="entry name" value="NAD(P)-bd_dom_sf"/>
</dbReference>
<reference evidence="18 19" key="1">
    <citation type="submission" date="2011-08" db="EMBL/GenBank/DDBJ databases">
        <authorList>
            <person name="Weinstock G."/>
            <person name="Sodergren E."/>
            <person name="Clifton S."/>
            <person name="Fulton L."/>
            <person name="Fulton B."/>
            <person name="Courtney L."/>
            <person name="Fronick C."/>
            <person name="Harrison M."/>
            <person name="Strong C."/>
            <person name="Farmer C."/>
            <person name="Delahaunty K."/>
            <person name="Markovic C."/>
            <person name="Hall O."/>
            <person name="Minx P."/>
            <person name="Tomlinson C."/>
            <person name="Mitreva M."/>
            <person name="Hou S."/>
            <person name="Chen J."/>
            <person name="Wollam A."/>
            <person name="Pepin K.H."/>
            <person name="Johnson M."/>
            <person name="Bhonagiri V."/>
            <person name="Zhang X."/>
            <person name="Suruliraj S."/>
            <person name="Warren W."/>
            <person name="Chinwalla A."/>
            <person name="Mardis E.R."/>
            <person name="Wilson R.K."/>
        </authorList>
    </citation>
    <scope>NUCLEOTIDE SEQUENCE [LARGE SCALE GENOMIC DNA]</scope>
    <source>
        <strain evidence="18 19">DP7</strain>
    </source>
</reference>
<dbReference type="SUPFAM" id="SSF55347">
    <property type="entry name" value="Glyceraldehyde-3-phosphate dehydrogenase-like, C-terminal domain"/>
    <property type="match status" value="1"/>
</dbReference>
<dbReference type="GO" id="GO:0009088">
    <property type="term" value="P:threonine biosynthetic process"/>
    <property type="evidence" value="ECO:0007669"/>
    <property type="project" value="UniProtKB-UniPathway"/>
</dbReference>
<protein>
    <recommendedName>
        <fullName evidence="5 14">Homoserine dehydrogenase</fullName>
        <ecNumber evidence="4 14">1.1.1.3</ecNumber>
    </recommendedName>
</protein>
<keyword evidence="7 14" id="KW-0791">Threonine biosynthesis</keyword>
<sequence>MKGRNKEMKENTVKIGLLGCGNVGQGVIKGILLHSNKILRKLGATLVVSKALVQDISKERAIEGVVLTQKPQDILDDPEIEVVVEVMGGEHPTYSFIKEALAKGKHVVTANKLLLALHGAELQEIAQRKGICLLYEGSVLGGIPILRTIQYGLAGDQVKKICGILNGTTNYILTQMAESGKGYEEALREAQEAGYAESDPTMDVTGLDAACKLVILCRECFELNIPLEEVEINGIQGLTPEEVAEQKEQGRVPKLVAEAAIIEHSSSEPEKRREGIMAKVGVQWLSGEAILSHVSGVDNGLSLETQLVGDLFWKGPGAGGLATGGAVLSDIVEIAKKVVVERRIGNAAR</sequence>
<dbReference type="PANTHER" id="PTHR43331:SF1">
    <property type="entry name" value="HOMOSERINE DEHYDROGENASE"/>
    <property type="match status" value="1"/>
</dbReference>
<dbReference type="UniPathway" id="UPA00051">
    <property type="reaction ID" value="UER00465"/>
</dbReference>
<keyword evidence="6 14" id="KW-0028">Amino-acid biosynthesis</keyword>
<proteinExistence type="inferred from homology"/>